<evidence type="ECO:0000256" key="9">
    <source>
        <dbReference type="HAMAP-Rule" id="MF_01808"/>
    </source>
</evidence>
<keyword evidence="2 9" id="KW-0963">Cytoplasm</keyword>
<protein>
    <recommendedName>
        <fullName evidence="9">Tyrosine recombinase XerC</fullName>
    </recommendedName>
</protein>
<proteinExistence type="inferred from homology"/>
<keyword evidence="13" id="KW-1185">Reference proteome</keyword>
<feature type="active site" evidence="9">
    <location>
        <position position="257"/>
    </location>
</feature>
<evidence type="ECO:0000313" key="12">
    <source>
        <dbReference type="EMBL" id="GEO40424.1"/>
    </source>
</evidence>
<comment type="subcellular location">
    <subcellularLocation>
        <location evidence="1 9">Cytoplasm</location>
    </subcellularLocation>
</comment>
<evidence type="ECO:0000256" key="8">
    <source>
        <dbReference type="ARBA" id="ARBA00023306"/>
    </source>
</evidence>
<dbReference type="InterPro" id="IPR002104">
    <property type="entry name" value="Integrase_catalytic"/>
</dbReference>
<evidence type="ECO:0000256" key="5">
    <source>
        <dbReference type="ARBA" id="ARBA00022908"/>
    </source>
</evidence>
<name>A0A512DVC8_9PROT</name>
<reference evidence="12 13" key="1">
    <citation type="submission" date="2019-07" db="EMBL/GenBank/DDBJ databases">
        <title>Whole genome shotgun sequence of Skermanella aerolata NBRC 106429.</title>
        <authorList>
            <person name="Hosoyama A."/>
            <person name="Uohara A."/>
            <person name="Ohji S."/>
            <person name="Ichikawa N."/>
        </authorList>
    </citation>
    <scope>NUCLEOTIDE SEQUENCE [LARGE SCALE GENOMIC DNA]</scope>
    <source>
        <strain evidence="12 13">NBRC 106429</strain>
    </source>
</reference>
<organism evidence="12 13">
    <name type="scientific">Skermanella aerolata</name>
    <dbReference type="NCBI Taxonomy" id="393310"/>
    <lineage>
        <taxon>Bacteria</taxon>
        <taxon>Pseudomonadati</taxon>
        <taxon>Pseudomonadota</taxon>
        <taxon>Alphaproteobacteria</taxon>
        <taxon>Rhodospirillales</taxon>
        <taxon>Azospirillaceae</taxon>
        <taxon>Skermanella</taxon>
    </lineage>
</organism>
<comment type="function">
    <text evidence="9">Site-specific tyrosine recombinase, which acts by catalyzing the cutting and rejoining of the recombining DNA molecules. The XerC-XerD complex is essential to convert dimers of the bacterial chromosome into monomers to permit their segregation at cell division. It also contributes to the segregational stability of plasmids.</text>
</comment>
<dbReference type="InterPro" id="IPR013762">
    <property type="entry name" value="Integrase-like_cat_sf"/>
</dbReference>
<dbReference type="Gene3D" id="1.10.150.130">
    <property type="match status" value="1"/>
</dbReference>
<dbReference type="HAMAP" id="MF_01808">
    <property type="entry name" value="Recomb_XerC_XerD"/>
    <property type="match status" value="1"/>
</dbReference>
<dbReference type="Pfam" id="PF00589">
    <property type="entry name" value="Phage_integrase"/>
    <property type="match status" value="1"/>
</dbReference>
<evidence type="ECO:0000313" key="13">
    <source>
        <dbReference type="Proteomes" id="UP000321523"/>
    </source>
</evidence>
<comment type="subunit">
    <text evidence="9">Forms a cyclic heterotetrameric complex composed of two molecules of XerC and two molecules of XerD.</text>
</comment>
<dbReference type="Pfam" id="PF02899">
    <property type="entry name" value="Phage_int_SAM_1"/>
    <property type="match status" value="1"/>
</dbReference>
<dbReference type="GO" id="GO:0051301">
    <property type="term" value="P:cell division"/>
    <property type="evidence" value="ECO:0007669"/>
    <property type="project" value="UniProtKB-KW"/>
</dbReference>
<dbReference type="Gene3D" id="1.10.443.10">
    <property type="entry name" value="Intergrase catalytic core"/>
    <property type="match status" value="1"/>
</dbReference>
<dbReference type="EMBL" id="BJYZ01000021">
    <property type="protein sequence ID" value="GEO40424.1"/>
    <property type="molecule type" value="Genomic_DNA"/>
</dbReference>
<evidence type="ECO:0000256" key="1">
    <source>
        <dbReference type="ARBA" id="ARBA00004496"/>
    </source>
</evidence>
<comment type="similarity">
    <text evidence="9">Belongs to the 'phage' integrase family. XerC subfamily.</text>
</comment>
<feature type="active site" evidence="9">
    <location>
        <position position="234"/>
    </location>
</feature>
<gene>
    <name evidence="9 12" type="primary">xerC</name>
    <name evidence="12" type="ORF">SAE02_45720</name>
</gene>
<dbReference type="GO" id="GO:0003677">
    <property type="term" value="F:DNA binding"/>
    <property type="evidence" value="ECO:0007669"/>
    <property type="project" value="UniProtKB-UniRule"/>
</dbReference>
<dbReference type="InterPro" id="IPR010998">
    <property type="entry name" value="Integrase_recombinase_N"/>
</dbReference>
<dbReference type="GO" id="GO:0007059">
    <property type="term" value="P:chromosome segregation"/>
    <property type="evidence" value="ECO:0007669"/>
    <property type="project" value="UniProtKB-UniRule"/>
</dbReference>
<feature type="active site" evidence="9">
    <location>
        <position position="163"/>
    </location>
</feature>
<dbReference type="PROSITE" id="PS51900">
    <property type="entry name" value="CB"/>
    <property type="match status" value="1"/>
</dbReference>
<dbReference type="AlphaFoldDB" id="A0A512DVC8"/>
<feature type="active site" evidence="9">
    <location>
        <position position="141"/>
    </location>
</feature>
<dbReference type="InterPro" id="IPR050090">
    <property type="entry name" value="Tyrosine_recombinase_XerCD"/>
</dbReference>
<keyword evidence="8 9" id="KW-0131">Cell cycle</keyword>
<dbReference type="GO" id="GO:0005737">
    <property type="term" value="C:cytoplasm"/>
    <property type="evidence" value="ECO:0007669"/>
    <property type="project" value="UniProtKB-SubCell"/>
</dbReference>
<evidence type="ECO:0000256" key="4">
    <source>
        <dbReference type="ARBA" id="ARBA00022829"/>
    </source>
</evidence>
<evidence type="ECO:0000256" key="2">
    <source>
        <dbReference type="ARBA" id="ARBA00022490"/>
    </source>
</evidence>
<evidence type="ECO:0000256" key="3">
    <source>
        <dbReference type="ARBA" id="ARBA00022618"/>
    </source>
</evidence>
<dbReference type="InterPro" id="IPR011010">
    <property type="entry name" value="DNA_brk_join_enz"/>
</dbReference>
<dbReference type="InterPro" id="IPR044068">
    <property type="entry name" value="CB"/>
</dbReference>
<feature type="domain" description="Tyr recombinase" evidence="10">
    <location>
        <begin position="98"/>
        <end position="279"/>
    </location>
</feature>
<dbReference type="GO" id="GO:0009037">
    <property type="term" value="F:tyrosine-based site-specific recombinase activity"/>
    <property type="evidence" value="ECO:0007669"/>
    <property type="project" value="UniProtKB-UniRule"/>
</dbReference>
<dbReference type="PANTHER" id="PTHR30349">
    <property type="entry name" value="PHAGE INTEGRASE-RELATED"/>
    <property type="match status" value="1"/>
</dbReference>
<keyword evidence="3 9" id="KW-0132">Cell division</keyword>
<keyword evidence="5 9" id="KW-0229">DNA integration</keyword>
<keyword evidence="6 9" id="KW-0238">DNA-binding</keyword>
<dbReference type="GO" id="GO:0006313">
    <property type="term" value="P:DNA transposition"/>
    <property type="evidence" value="ECO:0007669"/>
    <property type="project" value="UniProtKB-UniRule"/>
</dbReference>
<evidence type="ECO:0000256" key="7">
    <source>
        <dbReference type="ARBA" id="ARBA00023172"/>
    </source>
</evidence>
<dbReference type="PROSITE" id="PS51898">
    <property type="entry name" value="TYR_RECOMBINASE"/>
    <property type="match status" value="1"/>
</dbReference>
<keyword evidence="4 9" id="KW-0159">Chromosome partition</keyword>
<keyword evidence="7 9" id="KW-0233">DNA recombination</keyword>
<dbReference type="InterPro" id="IPR023009">
    <property type="entry name" value="Tyrosine_recombinase_XerC/XerD"/>
</dbReference>
<feature type="active site" description="O-(3'-phospho-DNA)-tyrosine intermediate" evidence="9">
    <location>
        <position position="266"/>
    </location>
</feature>
<sequence>MEKRVSRHTLSAYTADLSGFLDFLTGYHGRPPSINDLSEARFMDFRAWLARQAADGLGTASRARALSGVRNFFRWLDRSGRMHNPTIGLMQAPKLPTRLPKPLTEGDAASLLTTAEEWADEAWIGKRDRALFTLLYGCGLRIDEALSLNRSDMPDETLLVTGKGRKQRMIPVLPVVREALESYVAACPYALAADGPLFVGSRGGRLNASIAQKRMRDLRPLMGLPDTATPHALRHSFATHLLADGSDLRAIQDLLGHASLSSTQLYTDLDPEQMLGIYENAHPRARTKKTE</sequence>
<comment type="caution">
    <text evidence="12">The sequence shown here is derived from an EMBL/GenBank/DDBJ whole genome shotgun (WGS) entry which is preliminary data.</text>
</comment>
<dbReference type="Proteomes" id="UP000321523">
    <property type="component" value="Unassembled WGS sequence"/>
</dbReference>
<evidence type="ECO:0000259" key="10">
    <source>
        <dbReference type="PROSITE" id="PS51898"/>
    </source>
</evidence>
<evidence type="ECO:0000259" key="11">
    <source>
        <dbReference type="PROSITE" id="PS51900"/>
    </source>
</evidence>
<dbReference type="PANTHER" id="PTHR30349:SF90">
    <property type="entry name" value="TYROSINE RECOMBINASE XERD"/>
    <property type="match status" value="1"/>
</dbReference>
<evidence type="ECO:0000256" key="6">
    <source>
        <dbReference type="ARBA" id="ARBA00023125"/>
    </source>
</evidence>
<dbReference type="SUPFAM" id="SSF47823">
    <property type="entry name" value="lambda integrase-like, N-terminal domain"/>
    <property type="match status" value="1"/>
</dbReference>
<dbReference type="SUPFAM" id="SSF56349">
    <property type="entry name" value="DNA breaking-rejoining enzymes"/>
    <property type="match status" value="1"/>
</dbReference>
<feature type="domain" description="Core-binding (CB)" evidence="11">
    <location>
        <begin position="1"/>
        <end position="77"/>
    </location>
</feature>
<feature type="active site" evidence="9">
    <location>
        <position position="231"/>
    </location>
</feature>
<dbReference type="InterPro" id="IPR004107">
    <property type="entry name" value="Integrase_SAM-like_N"/>
</dbReference>
<accession>A0A512DVC8</accession>